<gene>
    <name evidence="6" type="ORF">BSL78_22058</name>
</gene>
<sequence>MYRSLQARELELNEVEIMYRSQQVKKNRFKSDWDNVEITTGVWMVADVPLPTMKKLFIYGTLELEDTRNYVINATYVFIHGGRLVAGFSEEEPFTHKLHFILQGNHLTPDIPLPDGPNMGSKVLGVFGGLDLHGVEREVTWTKLATTVVPGDSSIELAEETGWEVDDEIVVTTTSYETWQTETFVILEKTDKFNFKLNSSFQYSHIAKDHMLSDGSQEYTLAAEVGLLTRNIVIEGADYDDLFEESFGARVLVGKFNQGGEEFVGYARISNVQFKHTGQEGWTDFYDPRYSLAFLDAGEVTEESPSYVRSCSFHNGFNTAIGVFGTHGLEISDNVVHHVVGPGIVTWGEDTQIIHNLVTLVIFPGEYQDRSETENLMWNGGIEVEKARRPVLINNTVAGSERVGYKIKGELCDDSGTAWYGNEAHSTLHGVHIFGANQPGCSKVSNFFLWNSFDYAIYAQISSSLLVTGSKLVDNSAGVLALVKGPAALSHKTSEKFVEVRDSLMVGTSPSYDCQAATPEAAPFTSKHRSPNTGGISTVGFYFSVFMSGSNGAPFKPFHKVMSYPAISGISKLSGVTFADYGNACGSKHVPFIPNSASGDASHPIEVDSLRFVDVPEENYLFLPRPSLGLVNPSDCVDMDCDGMKKAMIRDLDGSMLGEAGTVIPDSAFEWDGDPRRGLGDYRIPRTMLTNPDGSRIPADQLAPNKGIYRGSGDCVWMSSWQAYKCNNLDHRMMIVESMDADTETRRVSPVALLS</sequence>
<dbReference type="EMBL" id="MRZV01001054">
    <property type="protein sequence ID" value="PIK41091.1"/>
    <property type="molecule type" value="Genomic_DNA"/>
</dbReference>
<comment type="caution">
    <text evidence="6">The sequence shown here is derived from an EMBL/GenBank/DDBJ whole genome shotgun (WGS) entry which is preliminary data.</text>
</comment>
<evidence type="ECO:0000313" key="6">
    <source>
        <dbReference type="EMBL" id="PIK41091.1"/>
    </source>
</evidence>
<protein>
    <submittedName>
        <fullName evidence="6">Putative fibrocystin-L</fullName>
    </submittedName>
</protein>
<dbReference type="GO" id="GO:0005886">
    <property type="term" value="C:plasma membrane"/>
    <property type="evidence" value="ECO:0007669"/>
    <property type="project" value="UniProtKB-SubCell"/>
</dbReference>
<keyword evidence="2" id="KW-1003">Cell membrane</keyword>
<dbReference type="OrthoDB" id="120976at2759"/>
<keyword evidence="3" id="KW-0732">Signal</keyword>
<dbReference type="SMART" id="SM01225">
    <property type="entry name" value="G8"/>
    <property type="match status" value="1"/>
</dbReference>
<dbReference type="STRING" id="307972.A0A2G8JZA0"/>
<evidence type="ECO:0000256" key="3">
    <source>
        <dbReference type="ARBA" id="ARBA00022729"/>
    </source>
</evidence>
<dbReference type="InterPro" id="IPR019316">
    <property type="entry name" value="G8_domain"/>
</dbReference>
<proteinExistence type="predicted"/>
<dbReference type="Pfam" id="PF24606">
    <property type="entry name" value="CEMIP_beta-hel"/>
    <property type="match status" value="1"/>
</dbReference>
<feature type="domain" description="G8" evidence="5">
    <location>
        <begin position="27"/>
        <end position="146"/>
    </location>
</feature>
<dbReference type="InterPro" id="IPR012334">
    <property type="entry name" value="Pectin_lyas_fold"/>
</dbReference>
<evidence type="ECO:0000256" key="1">
    <source>
        <dbReference type="ARBA" id="ARBA00004236"/>
    </source>
</evidence>
<dbReference type="PROSITE" id="PS51484">
    <property type="entry name" value="G8"/>
    <property type="match status" value="1"/>
</dbReference>
<evidence type="ECO:0000259" key="5">
    <source>
        <dbReference type="PROSITE" id="PS51484"/>
    </source>
</evidence>
<keyword evidence="7" id="KW-1185">Reference proteome</keyword>
<dbReference type="InterPro" id="IPR055401">
    <property type="entry name" value="CEMIP_beta-hel_dom"/>
</dbReference>
<dbReference type="PANTHER" id="PTHR46769:SF2">
    <property type="entry name" value="FIBROCYSTIN-L ISOFORM 2 PRECURSOR-RELATED"/>
    <property type="match status" value="1"/>
</dbReference>
<reference evidence="6 7" key="1">
    <citation type="journal article" date="2017" name="PLoS Biol.">
        <title>The sea cucumber genome provides insights into morphological evolution and visceral regeneration.</title>
        <authorList>
            <person name="Zhang X."/>
            <person name="Sun L."/>
            <person name="Yuan J."/>
            <person name="Sun Y."/>
            <person name="Gao Y."/>
            <person name="Zhang L."/>
            <person name="Li S."/>
            <person name="Dai H."/>
            <person name="Hamel J.F."/>
            <person name="Liu C."/>
            <person name="Yu Y."/>
            <person name="Liu S."/>
            <person name="Lin W."/>
            <person name="Guo K."/>
            <person name="Jin S."/>
            <person name="Xu P."/>
            <person name="Storey K.B."/>
            <person name="Huan P."/>
            <person name="Zhang T."/>
            <person name="Zhou Y."/>
            <person name="Zhang J."/>
            <person name="Lin C."/>
            <person name="Li X."/>
            <person name="Xing L."/>
            <person name="Huo D."/>
            <person name="Sun M."/>
            <person name="Wang L."/>
            <person name="Mercier A."/>
            <person name="Li F."/>
            <person name="Yang H."/>
            <person name="Xiang J."/>
        </authorList>
    </citation>
    <scope>NUCLEOTIDE SEQUENCE [LARGE SCALE GENOMIC DNA]</scope>
    <source>
        <strain evidence="6">Shaxun</strain>
        <tissue evidence="6">Muscle</tissue>
    </source>
</reference>
<dbReference type="Pfam" id="PF10162">
    <property type="entry name" value="G8"/>
    <property type="match status" value="1"/>
</dbReference>
<organism evidence="6 7">
    <name type="scientific">Stichopus japonicus</name>
    <name type="common">Sea cucumber</name>
    <dbReference type="NCBI Taxonomy" id="307972"/>
    <lineage>
        <taxon>Eukaryota</taxon>
        <taxon>Metazoa</taxon>
        <taxon>Echinodermata</taxon>
        <taxon>Eleutherozoa</taxon>
        <taxon>Echinozoa</taxon>
        <taxon>Holothuroidea</taxon>
        <taxon>Aspidochirotacea</taxon>
        <taxon>Aspidochirotida</taxon>
        <taxon>Stichopodidae</taxon>
        <taxon>Apostichopus</taxon>
    </lineage>
</organism>
<dbReference type="AlphaFoldDB" id="A0A2G8JZA0"/>
<dbReference type="SUPFAM" id="SSF51126">
    <property type="entry name" value="Pectin lyase-like"/>
    <property type="match status" value="1"/>
</dbReference>
<dbReference type="Gene3D" id="2.160.20.10">
    <property type="entry name" value="Single-stranded right-handed beta-helix, Pectin lyase-like"/>
    <property type="match status" value="1"/>
</dbReference>
<dbReference type="PANTHER" id="PTHR46769">
    <property type="entry name" value="POLYCYSTIC KIDNEY AND HEPATIC DISEASE 1 (AUTOSOMAL RECESSIVE)-LIKE 1"/>
    <property type="match status" value="1"/>
</dbReference>
<keyword evidence="4" id="KW-0325">Glycoprotein</keyword>
<name>A0A2G8JZA0_STIJA</name>
<feature type="non-terminal residue" evidence="6">
    <location>
        <position position="755"/>
    </location>
</feature>
<keyword evidence="2" id="KW-0472">Membrane</keyword>
<evidence type="ECO:0000256" key="4">
    <source>
        <dbReference type="ARBA" id="ARBA00023180"/>
    </source>
</evidence>
<evidence type="ECO:0000313" key="7">
    <source>
        <dbReference type="Proteomes" id="UP000230750"/>
    </source>
</evidence>
<evidence type="ECO:0000256" key="2">
    <source>
        <dbReference type="ARBA" id="ARBA00022475"/>
    </source>
</evidence>
<dbReference type="InterPro" id="IPR011050">
    <property type="entry name" value="Pectin_lyase_fold/virulence"/>
</dbReference>
<comment type="subcellular location">
    <subcellularLocation>
        <location evidence="1">Cell membrane</location>
    </subcellularLocation>
</comment>
<dbReference type="Proteomes" id="UP000230750">
    <property type="component" value="Unassembled WGS sequence"/>
</dbReference>
<accession>A0A2G8JZA0</accession>
<dbReference type="InterPro" id="IPR052387">
    <property type="entry name" value="Fibrocystin"/>
</dbReference>